<proteinExistence type="predicted"/>
<keyword evidence="6" id="KW-1185">Reference proteome</keyword>
<gene>
    <name evidence="5" type="ORF">CSSPJE1EN1_LOCUS15709</name>
</gene>
<evidence type="ECO:0000256" key="3">
    <source>
        <dbReference type="SAM" id="MobiDB-lite"/>
    </source>
</evidence>
<evidence type="ECO:0000259" key="4">
    <source>
        <dbReference type="PROSITE" id="PS51203"/>
    </source>
</evidence>
<reference evidence="5" key="1">
    <citation type="submission" date="2024-02" db="EMBL/GenBank/DDBJ databases">
        <authorList>
            <consortium name="ELIXIR-Norway"/>
            <consortium name="Elixir Norway"/>
        </authorList>
    </citation>
    <scope>NUCLEOTIDE SEQUENCE</scope>
</reference>
<evidence type="ECO:0000256" key="2">
    <source>
        <dbReference type="ARBA" id="ARBA00022490"/>
    </source>
</evidence>
<keyword evidence="2" id="KW-0963">Cytoplasm</keyword>
<dbReference type="SUPFAM" id="SSF49764">
    <property type="entry name" value="HSP20-like chaperones"/>
    <property type="match status" value="1"/>
</dbReference>
<feature type="region of interest" description="Disordered" evidence="3">
    <location>
        <begin position="201"/>
        <end position="224"/>
    </location>
</feature>
<accession>A0ABP0WTQ0</accession>
<name>A0ABP0WTQ0_9BRYO</name>
<dbReference type="PANTHER" id="PTHR12356">
    <property type="entry name" value="NUCLEAR MOVEMENT PROTEIN NUDC"/>
    <property type="match status" value="1"/>
</dbReference>
<dbReference type="Proteomes" id="UP001497444">
    <property type="component" value="Chromosome 3"/>
</dbReference>
<dbReference type="EMBL" id="OZ020098">
    <property type="protein sequence ID" value="CAK9270231.1"/>
    <property type="molecule type" value="Genomic_DNA"/>
</dbReference>
<dbReference type="PANTHER" id="PTHR12356:SF3">
    <property type="entry name" value="NUCLEAR MIGRATION PROTEIN NUDC"/>
    <property type="match status" value="1"/>
</dbReference>
<dbReference type="CDD" id="cd06467">
    <property type="entry name" value="p23_NUDC_like"/>
    <property type="match status" value="1"/>
</dbReference>
<evidence type="ECO:0000313" key="5">
    <source>
        <dbReference type="EMBL" id="CAK9270231.1"/>
    </source>
</evidence>
<protein>
    <recommendedName>
        <fullName evidence="4">CS domain-containing protein</fullName>
    </recommendedName>
</protein>
<evidence type="ECO:0000313" key="6">
    <source>
        <dbReference type="Proteomes" id="UP001497444"/>
    </source>
</evidence>
<dbReference type="Pfam" id="PF04969">
    <property type="entry name" value="CS"/>
    <property type="match status" value="1"/>
</dbReference>
<feature type="region of interest" description="Disordered" evidence="3">
    <location>
        <begin position="15"/>
        <end position="72"/>
    </location>
</feature>
<dbReference type="Gene3D" id="2.60.40.790">
    <property type="match status" value="1"/>
</dbReference>
<dbReference type="PROSITE" id="PS51203">
    <property type="entry name" value="CS"/>
    <property type="match status" value="1"/>
</dbReference>
<dbReference type="InterPro" id="IPR037898">
    <property type="entry name" value="NudC_fam"/>
</dbReference>
<evidence type="ECO:0000256" key="1">
    <source>
        <dbReference type="ARBA" id="ARBA00004496"/>
    </source>
</evidence>
<dbReference type="InterPro" id="IPR007052">
    <property type="entry name" value="CS_dom"/>
</dbReference>
<organism evidence="5 6">
    <name type="scientific">Sphagnum jensenii</name>
    <dbReference type="NCBI Taxonomy" id="128206"/>
    <lineage>
        <taxon>Eukaryota</taxon>
        <taxon>Viridiplantae</taxon>
        <taxon>Streptophyta</taxon>
        <taxon>Embryophyta</taxon>
        <taxon>Bryophyta</taxon>
        <taxon>Sphagnophytina</taxon>
        <taxon>Sphagnopsida</taxon>
        <taxon>Sphagnales</taxon>
        <taxon>Sphagnaceae</taxon>
        <taxon>Sphagnum</taxon>
    </lineage>
</organism>
<feature type="region of interest" description="Disordered" evidence="3">
    <location>
        <begin position="155"/>
        <end position="184"/>
    </location>
</feature>
<comment type="subcellular location">
    <subcellularLocation>
        <location evidence="1">Cytoplasm</location>
    </subcellularLocation>
</comment>
<dbReference type="InterPro" id="IPR008978">
    <property type="entry name" value="HSP20-like_chaperone"/>
</dbReference>
<feature type="domain" description="CS" evidence="4">
    <location>
        <begin position="258"/>
        <end position="347"/>
    </location>
</feature>
<sequence length="417" mass="47233">MAVISDYEEEVIVSSIASPDISGATRVTDDVEKEEEEEEEEEEDGEEGKEEEELSLIDQFDEEEDEEELEFQDLSQGNPELLFSCLQSDATSNHDHKCLLPHDEILCYLLQGHHQQPLELLTTVIHFLLRETDMSEYEGLTGKVVDIIISATKRKRQINSKSSEQEEKEEEEDTATDDFVEASRSAATVPEMIGRFYEEEECDHITSSPSEQQEPPENDDDPRVLQQPGVQEEIIILPSDSSEEIQNQLMKPNSGNGADLKNYSWTQTLSDITLIIPVPVGTKPSSVICEIKSKHLKAGLKLQSPLVEGELSNLVKTDDCFWSIEEGRALSIILAKQNNMAYWKNVIERDPMIDIEKVEPENSKLSDLDTETCQTVEKMMYNQQQNSIGLLSGDEAQEQDIYKTYMSKSLQGLEIYL</sequence>
<feature type="compositionally biased region" description="Acidic residues" evidence="3">
    <location>
        <begin position="166"/>
        <end position="180"/>
    </location>
</feature>
<feature type="compositionally biased region" description="Acidic residues" evidence="3">
    <location>
        <begin position="31"/>
        <end position="71"/>
    </location>
</feature>